<dbReference type="PROSITE" id="PS51352">
    <property type="entry name" value="THIOREDOXIN_2"/>
    <property type="match status" value="1"/>
</dbReference>
<evidence type="ECO:0000256" key="5">
    <source>
        <dbReference type="ARBA" id="ARBA00022448"/>
    </source>
</evidence>
<dbReference type="GO" id="GO:0000139">
    <property type="term" value="C:Golgi membrane"/>
    <property type="evidence" value="ECO:0007669"/>
    <property type="project" value="UniProtKB-SubCell"/>
</dbReference>
<keyword evidence="5" id="KW-0813">Transport</keyword>
<evidence type="ECO:0000256" key="8">
    <source>
        <dbReference type="ARBA" id="ARBA00022989"/>
    </source>
</evidence>
<dbReference type="EMBL" id="CALNXJ010000027">
    <property type="protein sequence ID" value="CAH3133528.1"/>
    <property type="molecule type" value="Genomic_DNA"/>
</dbReference>
<accession>A0AAU9X223</accession>
<evidence type="ECO:0000256" key="10">
    <source>
        <dbReference type="ARBA" id="ARBA00023136"/>
    </source>
</evidence>
<name>A0AAU9X223_9CNID</name>
<keyword evidence="6" id="KW-0762">Sugar transport</keyword>
<dbReference type="SUPFAM" id="SSF52833">
    <property type="entry name" value="Thioredoxin-like"/>
    <property type="match status" value="1"/>
</dbReference>
<dbReference type="InterPro" id="IPR017937">
    <property type="entry name" value="Thioredoxin_CS"/>
</dbReference>
<feature type="transmembrane region" description="Helical" evidence="12">
    <location>
        <begin position="221"/>
        <end position="239"/>
    </location>
</feature>
<sequence>MADTSTLFQVLPGMSLSLKHVCLGVLVLQTSSLVLTMRYSRTLHQEGDPMYIASTAVVFAEIFKVCACVAVIFHQSKFRWSVFLGQLREEIYDKPWETLKLAVPSGLYTIQNNLLFVALSNLDAATYQVTYQLKILTTALFSVCMLHKKLGVLKWISLLLLMLGVTLVQWHPDKGEESPTKDTSVSGKFIGLIAVLTACCSSGFAGVYFEKILKGTKASIWMRNIQLGTFGVIFGLIAVYGNDGQAVADQGFLQGYNMITWIVISLQAFGGLVVAAVVKYADNILKGFATSVSIVVSSLVSFYFLNDFKPTKGLALNLYPSGTGRKDSRSINYGIYLIDLCLLLREHGNNSFGDHIDWKTYSEGLKEAQSSRKPVMVIIHKSWCGACKALKPKFAESKEIDELSKKFVMINVEDDEEPQDTKFQIDGSYIPRIFILDSYGNVQRDIYNKKGNPSYKYYYGSPPGISLTLEYLEMSKMSCSIQERARHKKAAEGQHVNLMRYEFGVLASYGVLPAQDLAMKSYQSGQQRCTDAVLCLLFRNKTVSHESREGQSTRGKLSQATATFDVRTAQFENSVLEAYGLVFH</sequence>
<organism evidence="14 15">
    <name type="scientific">Pocillopora meandrina</name>
    <dbReference type="NCBI Taxonomy" id="46732"/>
    <lineage>
        <taxon>Eukaryota</taxon>
        <taxon>Metazoa</taxon>
        <taxon>Cnidaria</taxon>
        <taxon>Anthozoa</taxon>
        <taxon>Hexacorallia</taxon>
        <taxon>Scleractinia</taxon>
        <taxon>Astrocoeniina</taxon>
        <taxon>Pocilloporidae</taxon>
        <taxon>Pocillopora</taxon>
    </lineage>
</organism>
<dbReference type="Gene3D" id="3.40.30.10">
    <property type="entry name" value="Glutaredoxin"/>
    <property type="match status" value="1"/>
</dbReference>
<keyword evidence="8 12" id="KW-1133">Transmembrane helix</keyword>
<dbReference type="AlphaFoldDB" id="A0AAU9X223"/>
<dbReference type="EC" id="1.8.4.2" evidence="3"/>
<dbReference type="InterPro" id="IPR036249">
    <property type="entry name" value="Thioredoxin-like_sf"/>
</dbReference>
<feature type="transmembrane region" description="Helical" evidence="12">
    <location>
        <begin position="190"/>
        <end position="209"/>
    </location>
</feature>
<feature type="transmembrane region" description="Helical" evidence="12">
    <location>
        <begin position="259"/>
        <end position="278"/>
    </location>
</feature>
<dbReference type="InterPro" id="IPR037462">
    <property type="entry name" value="ERp19"/>
</dbReference>
<keyword evidence="7 12" id="KW-0812">Transmembrane</keyword>
<protein>
    <recommendedName>
        <fullName evidence="4">Thioredoxin domain-containing protein 12</fullName>
        <ecNumber evidence="3">1.8.4.2</ecNumber>
    </recommendedName>
</protein>
<comment type="similarity">
    <text evidence="2">Belongs to the nucleotide-sugar transporter family. SLC35A subfamily.</text>
</comment>
<keyword evidence="10 12" id="KW-0472">Membrane</keyword>
<feature type="transmembrane region" description="Helical" evidence="12">
    <location>
        <begin position="51"/>
        <end position="73"/>
    </location>
</feature>
<comment type="caution">
    <text evidence="14">The sequence shown here is derived from an EMBL/GenBank/DDBJ whole genome shotgun (WGS) entry which is preliminary data.</text>
</comment>
<dbReference type="GO" id="GO:0019153">
    <property type="term" value="F:protein-disulfide reductase (glutathione) activity"/>
    <property type="evidence" value="ECO:0007669"/>
    <property type="project" value="UniProtKB-EC"/>
</dbReference>
<feature type="transmembrane region" description="Helical" evidence="12">
    <location>
        <begin position="152"/>
        <end position="170"/>
    </location>
</feature>
<evidence type="ECO:0000256" key="12">
    <source>
        <dbReference type="SAM" id="Phobius"/>
    </source>
</evidence>
<keyword evidence="15" id="KW-1185">Reference proteome</keyword>
<gene>
    <name evidence="14" type="ORF">PMEA_00015141</name>
</gene>
<comment type="catalytic activity">
    <reaction evidence="11">
        <text>[protein]-disulfide + 2 glutathione = [protein]-dithiol + glutathione disulfide</text>
        <dbReference type="Rhea" id="RHEA:21064"/>
        <dbReference type="Rhea" id="RHEA-COMP:10593"/>
        <dbReference type="Rhea" id="RHEA-COMP:10594"/>
        <dbReference type="ChEBI" id="CHEBI:29950"/>
        <dbReference type="ChEBI" id="CHEBI:50058"/>
        <dbReference type="ChEBI" id="CHEBI:57925"/>
        <dbReference type="ChEBI" id="CHEBI:58297"/>
        <dbReference type="EC" id="1.8.4.2"/>
    </reaction>
    <physiologicalReaction direction="right-to-left" evidence="11">
        <dbReference type="Rhea" id="RHEA:21066"/>
    </physiologicalReaction>
</comment>
<dbReference type="Pfam" id="PF04142">
    <property type="entry name" value="Nuc_sug_transp"/>
    <property type="match status" value="1"/>
</dbReference>
<dbReference type="CDD" id="cd02959">
    <property type="entry name" value="ERp19"/>
    <property type="match status" value="1"/>
</dbReference>
<evidence type="ECO:0000256" key="4">
    <source>
        <dbReference type="ARBA" id="ARBA00016955"/>
    </source>
</evidence>
<evidence type="ECO:0000256" key="2">
    <source>
        <dbReference type="ARBA" id="ARBA00009976"/>
    </source>
</evidence>
<feature type="domain" description="Thioredoxin" evidence="13">
    <location>
        <begin position="331"/>
        <end position="477"/>
    </location>
</feature>
<dbReference type="FunFam" id="1.10.3730.20:FF:000037">
    <property type="entry name" value="Nucleotide Sugar TransPorter family"/>
    <property type="match status" value="1"/>
</dbReference>
<evidence type="ECO:0000256" key="11">
    <source>
        <dbReference type="ARBA" id="ARBA00033687"/>
    </source>
</evidence>
<dbReference type="InterPro" id="IPR007271">
    <property type="entry name" value="Nuc_sug_transpt"/>
</dbReference>
<proteinExistence type="inferred from homology"/>
<dbReference type="GO" id="GO:0015165">
    <property type="term" value="F:pyrimidine nucleotide-sugar transmembrane transporter activity"/>
    <property type="evidence" value="ECO:0007669"/>
    <property type="project" value="InterPro"/>
</dbReference>
<evidence type="ECO:0000256" key="1">
    <source>
        <dbReference type="ARBA" id="ARBA00004653"/>
    </source>
</evidence>
<reference evidence="14 15" key="1">
    <citation type="submission" date="2022-05" db="EMBL/GenBank/DDBJ databases">
        <authorList>
            <consortium name="Genoscope - CEA"/>
            <person name="William W."/>
        </authorList>
    </citation>
    <scope>NUCLEOTIDE SEQUENCE [LARGE SCALE GENOMIC DNA]</scope>
</reference>
<dbReference type="Pfam" id="PF13899">
    <property type="entry name" value="Thioredoxin_7"/>
    <property type="match status" value="1"/>
</dbReference>
<comment type="subcellular location">
    <subcellularLocation>
        <location evidence="1">Golgi apparatus membrane</location>
        <topology evidence="1">Multi-pass membrane protein</topology>
    </subcellularLocation>
</comment>
<evidence type="ECO:0000313" key="14">
    <source>
        <dbReference type="EMBL" id="CAH3133528.1"/>
    </source>
</evidence>
<dbReference type="InterPro" id="IPR013766">
    <property type="entry name" value="Thioredoxin_domain"/>
</dbReference>
<feature type="transmembrane region" description="Helical" evidence="12">
    <location>
        <begin position="285"/>
        <end position="305"/>
    </location>
</feature>
<dbReference type="SUPFAM" id="SSF103481">
    <property type="entry name" value="Multidrug resistance efflux transporter EmrE"/>
    <property type="match status" value="1"/>
</dbReference>
<evidence type="ECO:0000256" key="3">
    <source>
        <dbReference type="ARBA" id="ARBA00013094"/>
    </source>
</evidence>
<dbReference type="NCBIfam" id="TIGR00803">
    <property type="entry name" value="nst"/>
    <property type="match status" value="1"/>
</dbReference>
<dbReference type="PANTHER" id="PTHR10231">
    <property type="entry name" value="NUCLEOTIDE-SUGAR TRANSMEMBRANE TRANSPORTER"/>
    <property type="match status" value="1"/>
</dbReference>
<dbReference type="Proteomes" id="UP001159428">
    <property type="component" value="Unassembled WGS sequence"/>
</dbReference>
<evidence type="ECO:0000256" key="6">
    <source>
        <dbReference type="ARBA" id="ARBA00022597"/>
    </source>
</evidence>
<evidence type="ECO:0000259" key="13">
    <source>
        <dbReference type="PROSITE" id="PS51352"/>
    </source>
</evidence>
<keyword evidence="9" id="KW-0333">Golgi apparatus</keyword>
<dbReference type="InterPro" id="IPR037185">
    <property type="entry name" value="EmrE-like"/>
</dbReference>
<evidence type="ECO:0000313" key="15">
    <source>
        <dbReference type="Proteomes" id="UP001159428"/>
    </source>
</evidence>
<dbReference type="PROSITE" id="PS00194">
    <property type="entry name" value="THIOREDOXIN_1"/>
    <property type="match status" value="1"/>
</dbReference>
<evidence type="ECO:0000256" key="7">
    <source>
        <dbReference type="ARBA" id="ARBA00022692"/>
    </source>
</evidence>
<evidence type="ECO:0000256" key="9">
    <source>
        <dbReference type="ARBA" id="ARBA00023034"/>
    </source>
</evidence>
<dbReference type="Gene3D" id="1.10.3730.20">
    <property type="match status" value="1"/>
</dbReference>